<keyword evidence="10" id="KW-1185">Reference proteome</keyword>
<dbReference type="EMBL" id="PXOG01000033">
    <property type="protein sequence ID" value="RGP80281.1"/>
    <property type="molecule type" value="Genomic_DNA"/>
</dbReference>
<dbReference type="InterPro" id="IPR001138">
    <property type="entry name" value="Zn2Cys6_DnaBD"/>
</dbReference>
<keyword evidence="5" id="KW-0804">Transcription</keyword>
<dbReference type="AlphaFoldDB" id="A0A395T6J6"/>
<keyword evidence="4" id="KW-0238">DNA-binding</keyword>
<sequence>MATTNLARYACDYCRQKKFREIPKCRACKPWPGPCNYSRDIPNLSASSTTTAVVRNTEKPDDIQLRLQNIENAVQNLTDVVTKAMATVEEFSSIRWNKNINLHSPQITIDDHSSVLHVGKHNSFSVLEDARSSVHQATETLSSPLHQSAANELDYLSSSLTTAVADSQLRMHSFYIPSKALGYQLIGRFLEHIHLGDAFFTRPSEDIIVQTVFKPETVQRKAWIVFIDYMILAMLSKDQITEAQGFRHNVKLALNDSKIFLEPHLTHLQSLILLAIHGEDYASPSLSWMLVGHACRQAEALGLHLSDTSDFETNQRRLSLFWMLFAVDKSCSLAFGRPSFFSPVTYAKVALPDLRHLTRFQPPSDSSSNSEGGESTFGAHMFLERINLAKLMGDVLDLLNCDAVVSKKDQSKANLTEWHTTTNHLLNDIVKTEKSFSSPSQLREMSLGISTMNFEYLHVCMALTRDDKSCIDSRLDTAREAISLLPSMVSNWTSIYNPMTCPRHQLYFPFIPFFIIFENLVQGRASLPETTIEHDIELLSTTITYYSDMREQFQLLAPLCERLTHIATVFHRLVLDQVGYPGTLGQDEVRVQPFPPTEGQNIGSMDSNTTLSLQEMELQLGDEIGVDLKQYMQWLSSDVLSVEPEAQGHIPTENLADETGTSFQAGGQDNVPRGIKRPLDVMFDWFAWDSY</sequence>
<dbReference type="InterPro" id="IPR050987">
    <property type="entry name" value="AtrR-like"/>
</dbReference>
<reference evidence="9 10" key="1">
    <citation type="journal article" date="2018" name="PLoS Pathog.">
        <title>Evolution of structural diversity of trichothecenes, a family of toxins produced by plant pathogenic and entomopathogenic fungi.</title>
        <authorList>
            <person name="Proctor R.H."/>
            <person name="McCormick S.P."/>
            <person name="Kim H.S."/>
            <person name="Cardoza R.E."/>
            <person name="Stanley A.M."/>
            <person name="Lindo L."/>
            <person name="Kelly A."/>
            <person name="Brown D.W."/>
            <person name="Lee T."/>
            <person name="Vaughan M.M."/>
            <person name="Alexander N.J."/>
            <person name="Busman M."/>
            <person name="Gutierrez S."/>
        </authorList>
    </citation>
    <scope>NUCLEOTIDE SEQUENCE [LARGE SCALE GENOMIC DNA]</scope>
    <source>
        <strain evidence="9 10">NRRL 20695</strain>
    </source>
</reference>
<evidence type="ECO:0000256" key="6">
    <source>
        <dbReference type="ARBA" id="ARBA00023242"/>
    </source>
</evidence>
<feature type="domain" description="Xylanolytic transcriptional activator regulatory" evidence="8">
    <location>
        <begin position="287"/>
        <end position="358"/>
    </location>
</feature>
<evidence type="ECO:0000256" key="3">
    <source>
        <dbReference type="ARBA" id="ARBA00023015"/>
    </source>
</evidence>
<comment type="caution">
    <text evidence="9">The sequence shown here is derived from an EMBL/GenBank/DDBJ whole genome shotgun (WGS) entry which is preliminary data.</text>
</comment>
<dbReference type="Gene3D" id="4.10.240.10">
    <property type="entry name" value="Zn(2)-C6 fungal-type DNA-binding domain"/>
    <property type="match status" value="1"/>
</dbReference>
<gene>
    <name evidence="9" type="ORF">FLONG3_1582</name>
</gene>
<proteinExistence type="predicted"/>
<comment type="subcellular location">
    <subcellularLocation>
        <location evidence="1">Nucleus</location>
    </subcellularLocation>
</comment>
<accession>A0A395T6J6</accession>
<dbReference type="GO" id="GO:0008270">
    <property type="term" value="F:zinc ion binding"/>
    <property type="evidence" value="ECO:0007669"/>
    <property type="project" value="InterPro"/>
</dbReference>
<dbReference type="InterPro" id="IPR036864">
    <property type="entry name" value="Zn2-C6_fun-type_DNA-bd_sf"/>
</dbReference>
<dbReference type="SMART" id="SM00906">
    <property type="entry name" value="Fungal_trans"/>
    <property type="match status" value="1"/>
</dbReference>
<keyword evidence="6" id="KW-0539">Nucleus</keyword>
<dbReference type="GO" id="GO:0000981">
    <property type="term" value="F:DNA-binding transcription factor activity, RNA polymerase II-specific"/>
    <property type="evidence" value="ECO:0007669"/>
    <property type="project" value="InterPro"/>
</dbReference>
<evidence type="ECO:0000256" key="1">
    <source>
        <dbReference type="ARBA" id="ARBA00004123"/>
    </source>
</evidence>
<evidence type="ECO:0000256" key="7">
    <source>
        <dbReference type="SAM" id="MobiDB-lite"/>
    </source>
</evidence>
<evidence type="ECO:0000256" key="4">
    <source>
        <dbReference type="ARBA" id="ARBA00023125"/>
    </source>
</evidence>
<dbReference type="Pfam" id="PF04082">
    <property type="entry name" value="Fungal_trans"/>
    <property type="match status" value="1"/>
</dbReference>
<evidence type="ECO:0000259" key="8">
    <source>
        <dbReference type="SMART" id="SM00906"/>
    </source>
</evidence>
<dbReference type="InterPro" id="IPR007219">
    <property type="entry name" value="XnlR_reg_dom"/>
</dbReference>
<evidence type="ECO:0000256" key="2">
    <source>
        <dbReference type="ARBA" id="ARBA00022723"/>
    </source>
</evidence>
<dbReference type="STRING" id="694270.A0A395T6J6"/>
<dbReference type="PANTHER" id="PTHR46910">
    <property type="entry name" value="TRANSCRIPTION FACTOR PDR1"/>
    <property type="match status" value="1"/>
</dbReference>
<evidence type="ECO:0000313" key="9">
    <source>
        <dbReference type="EMBL" id="RGP80281.1"/>
    </source>
</evidence>
<dbReference type="GO" id="GO:0003677">
    <property type="term" value="F:DNA binding"/>
    <property type="evidence" value="ECO:0007669"/>
    <property type="project" value="UniProtKB-KW"/>
</dbReference>
<dbReference type="GO" id="GO:0006351">
    <property type="term" value="P:DNA-templated transcription"/>
    <property type="evidence" value="ECO:0007669"/>
    <property type="project" value="InterPro"/>
</dbReference>
<dbReference type="PANTHER" id="PTHR46910:SF37">
    <property type="entry name" value="ZN(II)2CYS6 TRANSCRIPTION FACTOR (EUROFUNG)"/>
    <property type="match status" value="1"/>
</dbReference>
<organism evidence="9 10">
    <name type="scientific">Fusarium longipes</name>
    <dbReference type="NCBI Taxonomy" id="694270"/>
    <lineage>
        <taxon>Eukaryota</taxon>
        <taxon>Fungi</taxon>
        <taxon>Dikarya</taxon>
        <taxon>Ascomycota</taxon>
        <taxon>Pezizomycotina</taxon>
        <taxon>Sordariomycetes</taxon>
        <taxon>Hypocreomycetidae</taxon>
        <taxon>Hypocreales</taxon>
        <taxon>Nectriaceae</taxon>
        <taxon>Fusarium</taxon>
    </lineage>
</organism>
<dbReference type="CDD" id="cd00067">
    <property type="entry name" value="GAL4"/>
    <property type="match status" value="1"/>
</dbReference>
<dbReference type="Proteomes" id="UP000266234">
    <property type="component" value="Unassembled WGS sequence"/>
</dbReference>
<dbReference type="GO" id="GO:0005634">
    <property type="term" value="C:nucleus"/>
    <property type="evidence" value="ECO:0007669"/>
    <property type="project" value="UniProtKB-SubCell"/>
</dbReference>
<evidence type="ECO:0000256" key="5">
    <source>
        <dbReference type="ARBA" id="ARBA00023163"/>
    </source>
</evidence>
<feature type="region of interest" description="Disordered" evidence="7">
    <location>
        <begin position="652"/>
        <end position="671"/>
    </location>
</feature>
<keyword evidence="2" id="KW-0479">Metal-binding</keyword>
<protein>
    <submittedName>
        <fullName evidence="9">Transcriptional regulatory</fullName>
    </submittedName>
</protein>
<name>A0A395T6J6_9HYPO</name>
<keyword evidence="3" id="KW-0805">Transcription regulation</keyword>
<dbReference type="CDD" id="cd12148">
    <property type="entry name" value="fungal_TF_MHR"/>
    <property type="match status" value="1"/>
</dbReference>
<dbReference type="OrthoDB" id="103819at2759"/>
<evidence type="ECO:0000313" key="10">
    <source>
        <dbReference type="Proteomes" id="UP000266234"/>
    </source>
</evidence>